<reference evidence="2" key="1">
    <citation type="submission" date="2020-06" db="EMBL/GenBank/DDBJ databases">
        <title>Draft genomic sequecing of Geomonas sp. Red736.</title>
        <authorList>
            <person name="Itoh H."/>
            <person name="Xu Z.X."/>
            <person name="Ushijima N."/>
            <person name="Masuda Y."/>
            <person name="Shiratori Y."/>
            <person name="Senoo K."/>
        </authorList>
    </citation>
    <scope>NUCLEOTIDE SEQUENCE [LARGE SCALE GENOMIC DNA]</scope>
    <source>
        <strain evidence="2">Red736</strain>
    </source>
</reference>
<evidence type="ECO:0000313" key="1">
    <source>
        <dbReference type="EMBL" id="GFO63641.1"/>
    </source>
</evidence>
<dbReference type="AlphaFoldDB" id="A0A6V8MUF2"/>
<accession>A0A6V8MUF2</accession>
<dbReference type="Proteomes" id="UP000568888">
    <property type="component" value="Unassembled WGS sequence"/>
</dbReference>
<proteinExistence type="predicted"/>
<comment type="caution">
    <text evidence="1">The sequence shown here is derived from an EMBL/GenBank/DDBJ whole genome shotgun (WGS) entry which is preliminary data.</text>
</comment>
<dbReference type="EMBL" id="BLXY01000002">
    <property type="protein sequence ID" value="GFO63641.1"/>
    <property type="molecule type" value="Genomic_DNA"/>
</dbReference>
<sequence>MLHKEKRSAIRNGILMLSSGKRPHSLGALFEMAAMLEHSNKFNITRRTDVAGLAAG</sequence>
<organism evidence="1 2">
    <name type="scientific">Geomonas paludis</name>
    <dbReference type="NCBI Taxonomy" id="2740185"/>
    <lineage>
        <taxon>Bacteria</taxon>
        <taxon>Pseudomonadati</taxon>
        <taxon>Thermodesulfobacteriota</taxon>
        <taxon>Desulfuromonadia</taxon>
        <taxon>Geobacterales</taxon>
        <taxon>Geobacteraceae</taxon>
        <taxon>Geomonas</taxon>
    </lineage>
</organism>
<evidence type="ECO:0000313" key="2">
    <source>
        <dbReference type="Proteomes" id="UP000568888"/>
    </source>
</evidence>
<gene>
    <name evidence="1" type="ORF">GMPD_15600</name>
</gene>
<name>A0A6V8MUF2_9BACT</name>
<protein>
    <submittedName>
        <fullName evidence="1">Uncharacterized protein</fullName>
    </submittedName>
</protein>